<evidence type="ECO:0000256" key="1">
    <source>
        <dbReference type="SAM" id="Phobius"/>
    </source>
</evidence>
<comment type="caution">
    <text evidence="2">The sequence shown here is derived from an EMBL/GenBank/DDBJ whole genome shotgun (WGS) entry which is preliminary data.</text>
</comment>
<keyword evidence="1" id="KW-1133">Transmembrane helix</keyword>
<keyword evidence="1" id="KW-0812">Transmembrane</keyword>
<reference evidence="2 3" key="1">
    <citation type="submission" date="2018-07" db="EMBL/GenBank/DDBJ databases">
        <title>Genomic Encyclopedia of Type Strains, Phase III (KMG-III): the genomes of soil and plant-associated and newly described type strains.</title>
        <authorList>
            <person name="Whitman W."/>
        </authorList>
    </citation>
    <scope>NUCLEOTIDE SEQUENCE [LARGE SCALE GENOMIC DNA]</scope>
    <source>
        <strain evidence="2 3">CECT 8236</strain>
    </source>
</reference>
<evidence type="ECO:0000313" key="3">
    <source>
        <dbReference type="Proteomes" id="UP000256869"/>
    </source>
</evidence>
<dbReference type="OrthoDB" id="1118958at2"/>
<evidence type="ECO:0000313" key="2">
    <source>
        <dbReference type="EMBL" id="RED66202.1"/>
    </source>
</evidence>
<proteinExistence type="predicted"/>
<feature type="transmembrane region" description="Helical" evidence="1">
    <location>
        <begin position="38"/>
        <end position="58"/>
    </location>
</feature>
<organism evidence="2 3">
    <name type="scientific">Cohnella lupini</name>
    <dbReference type="NCBI Taxonomy" id="1294267"/>
    <lineage>
        <taxon>Bacteria</taxon>
        <taxon>Bacillati</taxon>
        <taxon>Bacillota</taxon>
        <taxon>Bacilli</taxon>
        <taxon>Bacillales</taxon>
        <taxon>Paenibacillaceae</taxon>
        <taxon>Cohnella</taxon>
    </lineage>
</organism>
<dbReference type="EMBL" id="QRDY01000001">
    <property type="protein sequence ID" value="RED66202.1"/>
    <property type="molecule type" value="Genomic_DNA"/>
</dbReference>
<dbReference type="Proteomes" id="UP000256869">
    <property type="component" value="Unassembled WGS sequence"/>
</dbReference>
<dbReference type="RefSeq" id="WP_115991140.1">
    <property type="nucleotide sequence ID" value="NZ_QRDY01000001.1"/>
</dbReference>
<name>A0A3D9IWS8_9BACL</name>
<feature type="transmembrane region" description="Helical" evidence="1">
    <location>
        <begin position="65"/>
        <end position="83"/>
    </location>
</feature>
<keyword evidence="3" id="KW-1185">Reference proteome</keyword>
<keyword evidence="1" id="KW-0472">Membrane</keyword>
<dbReference type="AlphaFoldDB" id="A0A3D9IWS8"/>
<accession>A0A3D9IWS8</accession>
<protein>
    <recommendedName>
        <fullName evidence="4">DUF5673 domain-containing protein</fullName>
    </recommendedName>
</protein>
<gene>
    <name evidence="2" type="ORF">DFP95_101700</name>
</gene>
<evidence type="ECO:0008006" key="4">
    <source>
        <dbReference type="Google" id="ProtNLM"/>
    </source>
</evidence>
<sequence>MEWLICGTLISILFYYAFRAFRSKKKCGEILASFAEGVNIKVMLLGSLLFSTFNYFVIPLFNNHYWIAILLSGAIFIPFYFIFEKNYLGSLGFKVGYRFIPKDDISHYIVSEKRWIEIEFVTKSGHKNFVMLKKRKVKADIVKILQEHYQHGQTSISAY</sequence>